<gene>
    <name evidence="2" type="ORF">QN277_015683</name>
</gene>
<evidence type="ECO:0000256" key="1">
    <source>
        <dbReference type="SAM" id="SignalP"/>
    </source>
</evidence>
<keyword evidence="3" id="KW-1185">Reference proteome</keyword>
<feature type="chain" id="PRO_5041926654" evidence="1">
    <location>
        <begin position="26"/>
        <end position="94"/>
    </location>
</feature>
<organism evidence="2 3">
    <name type="scientific">Acacia crassicarpa</name>
    <name type="common">northern wattle</name>
    <dbReference type="NCBI Taxonomy" id="499986"/>
    <lineage>
        <taxon>Eukaryota</taxon>
        <taxon>Viridiplantae</taxon>
        <taxon>Streptophyta</taxon>
        <taxon>Embryophyta</taxon>
        <taxon>Tracheophyta</taxon>
        <taxon>Spermatophyta</taxon>
        <taxon>Magnoliopsida</taxon>
        <taxon>eudicotyledons</taxon>
        <taxon>Gunneridae</taxon>
        <taxon>Pentapetalae</taxon>
        <taxon>rosids</taxon>
        <taxon>fabids</taxon>
        <taxon>Fabales</taxon>
        <taxon>Fabaceae</taxon>
        <taxon>Caesalpinioideae</taxon>
        <taxon>mimosoid clade</taxon>
        <taxon>Acacieae</taxon>
        <taxon>Acacia</taxon>
    </lineage>
</organism>
<evidence type="ECO:0000313" key="3">
    <source>
        <dbReference type="Proteomes" id="UP001293593"/>
    </source>
</evidence>
<evidence type="ECO:0000313" key="2">
    <source>
        <dbReference type="EMBL" id="KAK4277731.1"/>
    </source>
</evidence>
<reference evidence="2" key="1">
    <citation type="submission" date="2023-10" db="EMBL/GenBank/DDBJ databases">
        <title>Chromosome-level genome of the transformable northern wattle, Acacia crassicarpa.</title>
        <authorList>
            <person name="Massaro I."/>
            <person name="Sinha N.R."/>
            <person name="Poethig S."/>
            <person name="Leichty A.R."/>
        </authorList>
    </citation>
    <scope>NUCLEOTIDE SEQUENCE</scope>
    <source>
        <strain evidence="2">Acra3RX</strain>
        <tissue evidence="2">Leaf</tissue>
    </source>
</reference>
<accession>A0AAE1JWD6</accession>
<keyword evidence="1" id="KW-0732">Signal</keyword>
<dbReference type="Proteomes" id="UP001293593">
    <property type="component" value="Unassembled WGS sequence"/>
</dbReference>
<proteinExistence type="predicted"/>
<name>A0AAE1JWD6_9FABA</name>
<dbReference type="EMBL" id="JAWXYG010000003">
    <property type="protein sequence ID" value="KAK4277731.1"/>
    <property type="molecule type" value="Genomic_DNA"/>
</dbReference>
<feature type="signal peptide" evidence="1">
    <location>
        <begin position="1"/>
        <end position="25"/>
    </location>
</feature>
<dbReference type="AlphaFoldDB" id="A0AAE1JWD6"/>
<sequence>MAKRVLASVLLFVLILTICASFSSARLFNGVNFPAPVSLVLPSAGRVPSSEMRLRSLALPRRARKYGPLVLNMLPKGSNVPNSGPSKGINGVNN</sequence>
<protein>
    <submittedName>
        <fullName evidence="2">Uncharacterized protein</fullName>
    </submittedName>
</protein>
<comment type="caution">
    <text evidence="2">The sequence shown here is derived from an EMBL/GenBank/DDBJ whole genome shotgun (WGS) entry which is preliminary data.</text>
</comment>